<dbReference type="GO" id="GO:2000134">
    <property type="term" value="P:negative regulation of G1/S transition of mitotic cell cycle"/>
    <property type="evidence" value="ECO:0007669"/>
    <property type="project" value="TreeGrafter"/>
</dbReference>
<dbReference type="Proteomes" id="UP001159641">
    <property type="component" value="Unassembled WGS sequence"/>
</dbReference>
<dbReference type="GO" id="GO:0003774">
    <property type="term" value="F:cytoskeletal motor activity"/>
    <property type="evidence" value="ECO:0007669"/>
    <property type="project" value="UniProtKB-UniRule"/>
</dbReference>
<dbReference type="GO" id="GO:0043491">
    <property type="term" value="P:phosphatidylinositol 3-kinase/protein kinase B signal transduction"/>
    <property type="evidence" value="ECO:0007669"/>
    <property type="project" value="TreeGrafter"/>
</dbReference>
<comment type="caution">
    <text evidence="5">Lacks conserved residue(s) required for the propagation of feature annotation.</text>
</comment>
<dbReference type="PRINTS" id="PR00193">
    <property type="entry name" value="MYOSINHEAVY"/>
</dbReference>
<comment type="similarity">
    <text evidence="5">Belongs to the TRAFAC class myosin-kinesin ATPase superfamily. Myosin family.</text>
</comment>
<dbReference type="PANTHER" id="PTHR47335">
    <property type="entry name" value="UNCONVENTIONAL MYOSIN-XVI"/>
    <property type="match status" value="1"/>
</dbReference>
<dbReference type="PROSITE" id="PS51456">
    <property type="entry name" value="MYOSIN_MOTOR"/>
    <property type="match status" value="1"/>
</dbReference>
<evidence type="ECO:0000256" key="3">
    <source>
        <dbReference type="ARBA" id="ARBA00023123"/>
    </source>
</evidence>
<keyword evidence="5" id="KW-0009">Actin-binding</keyword>
<evidence type="ECO:0000256" key="2">
    <source>
        <dbReference type="ARBA" id="ARBA00022840"/>
    </source>
</evidence>
<protein>
    <recommendedName>
        <fullName evidence="6">Myosin motor domain-containing protein</fullName>
    </recommendedName>
</protein>
<dbReference type="GO" id="GO:0051015">
    <property type="term" value="F:actin filament binding"/>
    <property type="evidence" value="ECO:0007669"/>
    <property type="project" value="TreeGrafter"/>
</dbReference>
<name>A0AB34GML4_ESCRO</name>
<keyword evidence="3 5" id="KW-0518">Myosin</keyword>
<evidence type="ECO:0000256" key="4">
    <source>
        <dbReference type="ARBA" id="ARBA00023175"/>
    </source>
</evidence>
<dbReference type="PANTHER" id="PTHR47335:SF1">
    <property type="entry name" value="UNCONVENTIONAL MYOSIN-XVI"/>
    <property type="match status" value="1"/>
</dbReference>
<dbReference type="Pfam" id="PF00063">
    <property type="entry name" value="Myosin_head"/>
    <property type="match status" value="1"/>
</dbReference>
<gene>
    <name evidence="8" type="ORF">J1605_009948</name>
    <name evidence="7" type="ORF">J1605_011991</name>
</gene>
<dbReference type="SUPFAM" id="SSF52540">
    <property type="entry name" value="P-loop containing nucleoside triphosphate hydrolases"/>
    <property type="match status" value="1"/>
</dbReference>
<dbReference type="InterPro" id="IPR036961">
    <property type="entry name" value="Kinesin_motor_dom_sf"/>
</dbReference>
<evidence type="ECO:0000313" key="9">
    <source>
        <dbReference type="Proteomes" id="UP001159641"/>
    </source>
</evidence>
<dbReference type="InterPro" id="IPR052838">
    <property type="entry name" value="Myosin-XVI"/>
</dbReference>
<accession>A0AB34GML4</accession>
<dbReference type="InterPro" id="IPR027417">
    <property type="entry name" value="P-loop_NTPase"/>
</dbReference>
<keyword evidence="1 5" id="KW-0547">Nucleotide-binding</keyword>
<dbReference type="GO" id="GO:0005654">
    <property type="term" value="C:nucleoplasm"/>
    <property type="evidence" value="ECO:0007669"/>
    <property type="project" value="TreeGrafter"/>
</dbReference>
<proteinExistence type="inferred from homology"/>
<reference evidence="7 9" key="1">
    <citation type="submission" date="2022-11" db="EMBL/GenBank/DDBJ databases">
        <title>Whole genome sequence of Eschrichtius robustus ER-17-0199.</title>
        <authorList>
            <person name="Bruniche-Olsen A."/>
            <person name="Black A.N."/>
            <person name="Fields C.J."/>
            <person name="Walden K."/>
            <person name="Dewoody J.A."/>
        </authorList>
    </citation>
    <scope>NUCLEOTIDE SEQUENCE [LARGE SCALE GENOMIC DNA]</scope>
    <source>
        <strain evidence="7">ER-17-0199</strain>
        <tissue evidence="7">Blubber</tissue>
    </source>
</reference>
<dbReference type="EMBL" id="JAIQCJ010002177">
    <property type="protein sequence ID" value="KAJ8780051.1"/>
    <property type="molecule type" value="Genomic_DNA"/>
</dbReference>
<evidence type="ECO:0000313" key="7">
    <source>
        <dbReference type="EMBL" id="KAJ8780051.1"/>
    </source>
</evidence>
<dbReference type="EMBL" id="JAIQCJ010002099">
    <property type="protein sequence ID" value="KAJ8782749.1"/>
    <property type="molecule type" value="Genomic_DNA"/>
</dbReference>
<organism evidence="7 9">
    <name type="scientific">Eschrichtius robustus</name>
    <name type="common">California gray whale</name>
    <name type="synonym">Eschrichtius gibbosus</name>
    <dbReference type="NCBI Taxonomy" id="9764"/>
    <lineage>
        <taxon>Eukaryota</taxon>
        <taxon>Metazoa</taxon>
        <taxon>Chordata</taxon>
        <taxon>Craniata</taxon>
        <taxon>Vertebrata</taxon>
        <taxon>Euteleostomi</taxon>
        <taxon>Mammalia</taxon>
        <taxon>Eutheria</taxon>
        <taxon>Laurasiatheria</taxon>
        <taxon>Artiodactyla</taxon>
        <taxon>Whippomorpha</taxon>
        <taxon>Cetacea</taxon>
        <taxon>Mysticeti</taxon>
        <taxon>Eschrichtiidae</taxon>
        <taxon>Eschrichtius</taxon>
    </lineage>
</organism>
<evidence type="ECO:0000256" key="5">
    <source>
        <dbReference type="PROSITE-ProRule" id="PRU00782"/>
    </source>
</evidence>
<keyword evidence="2 5" id="KW-0067">ATP-binding</keyword>
<dbReference type="GO" id="GO:0048812">
    <property type="term" value="P:neuron projection morphogenesis"/>
    <property type="evidence" value="ECO:0007669"/>
    <property type="project" value="TreeGrafter"/>
</dbReference>
<dbReference type="GO" id="GO:0019903">
    <property type="term" value="F:protein phosphatase binding"/>
    <property type="evidence" value="ECO:0007669"/>
    <property type="project" value="TreeGrafter"/>
</dbReference>
<comment type="caution">
    <text evidence="7">The sequence shown here is derived from an EMBL/GenBank/DDBJ whole genome shotgun (WGS) entry which is preliminary data.</text>
</comment>
<dbReference type="GO" id="GO:0016459">
    <property type="term" value="C:myosin complex"/>
    <property type="evidence" value="ECO:0007669"/>
    <property type="project" value="UniProtKB-KW"/>
</dbReference>
<evidence type="ECO:0000259" key="6">
    <source>
        <dbReference type="PROSITE" id="PS51456"/>
    </source>
</evidence>
<sequence>VPRSCRDGLSAHVGSLAQRAYWALLSQQRDQSIVALGRSGAGKTTCCEQVLEHLVGMAGSVDGRVSVEKIRATFTVLRAFGSVFTGHSRRATRFSMVMSLDFNATGRVTAAQLQTMLLEKSHVARQLEEGNFEVFSQMLAGLDLDLRTELYLHQLADSSSFGMGVWPKPEDKQRAAAAFAQLQGAMETLGVLESEQRAIWRVLAAIYHLGAAGACKDSCAIAFGTAKGPGETVNIESSVAPAFMGLMVPYTVIVSLSSCFL</sequence>
<feature type="binding site" evidence="5">
    <location>
        <begin position="37"/>
        <end position="44"/>
    </location>
    <ligand>
        <name>ATP</name>
        <dbReference type="ChEBI" id="CHEBI:30616"/>
    </ligand>
</feature>
<keyword evidence="4 5" id="KW-0505">Motor protein</keyword>
<feature type="non-terminal residue" evidence="7">
    <location>
        <position position="1"/>
    </location>
</feature>
<evidence type="ECO:0000256" key="1">
    <source>
        <dbReference type="ARBA" id="ARBA00022741"/>
    </source>
</evidence>
<feature type="domain" description="Myosin motor" evidence="6">
    <location>
        <begin position="1"/>
        <end position="261"/>
    </location>
</feature>
<dbReference type="InterPro" id="IPR001609">
    <property type="entry name" value="Myosin_head_motor_dom-like"/>
</dbReference>
<dbReference type="GO" id="GO:0005524">
    <property type="term" value="F:ATP binding"/>
    <property type="evidence" value="ECO:0007669"/>
    <property type="project" value="UniProtKB-UniRule"/>
</dbReference>
<dbReference type="GO" id="GO:0048471">
    <property type="term" value="C:perinuclear region of cytoplasm"/>
    <property type="evidence" value="ECO:0007669"/>
    <property type="project" value="TreeGrafter"/>
</dbReference>
<keyword evidence="9" id="KW-1185">Reference proteome</keyword>
<evidence type="ECO:0000313" key="8">
    <source>
        <dbReference type="EMBL" id="KAJ8782749.1"/>
    </source>
</evidence>
<dbReference type="Gene3D" id="3.40.850.10">
    <property type="entry name" value="Kinesin motor domain"/>
    <property type="match status" value="1"/>
</dbReference>
<dbReference type="AlphaFoldDB" id="A0AB34GML4"/>